<name>A0A5C3KM01_COPMA</name>
<gene>
    <name evidence="1" type="ORF">FA15DRAFT_83089</name>
</gene>
<sequence>MSDAPGLTTSMNSPIKCNTSFYWEPIFFKVGDELFCVPRNEFTRSSEVFADMFTLPSVGIIEGQDREHPMLLEGYKKSDFEALLRILYPPHESIVSPAFTLEMDKEAWIGVLRLSSIWNMKTIRDYAIERLTKEVNALTPAAKIVLARTHKVKRWFDQGFQELISGKPPPLEELSESLGLTSAAQVLTIRDHNRYGPPCPVSGVLFCIDSVKCGYCKTNKPYLPDGRRCTSCHSHLGPDSMLYATVAGEETWYSPNDRKILYTDVRCGSCHKNPFTDLTFQCPNCHDVSEGGVDHTMRMTSVDGKQFQPTVKSMIDVYFGEEMKEYQLLE</sequence>
<evidence type="ECO:0000313" key="2">
    <source>
        <dbReference type="Proteomes" id="UP000307440"/>
    </source>
</evidence>
<evidence type="ECO:0000313" key="1">
    <source>
        <dbReference type="EMBL" id="TFK21316.1"/>
    </source>
</evidence>
<dbReference type="Gene3D" id="3.30.710.10">
    <property type="entry name" value="Potassium Channel Kv1.1, Chain A"/>
    <property type="match status" value="1"/>
</dbReference>
<dbReference type="AlphaFoldDB" id="A0A5C3KM01"/>
<dbReference type="EMBL" id="ML210271">
    <property type="protein sequence ID" value="TFK21316.1"/>
    <property type="molecule type" value="Genomic_DNA"/>
</dbReference>
<keyword evidence="2" id="KW-1185">Reference proteome</keyword>
<protein>
    <submittedName>
        <fullName evidence="1">Uncharacterized protein</fullName>
    </submittedName>
</protein>
<dbReference type="SUPFAM" id="SSF54695">
    <property type="entry name" value="POZ domain"/>
    <property type="match status" value="1"/>
</dbReference>
<dbReference type="InterPro" id="IPR011333">
    <property type="entry name" value="SKP1/BTB/POZ_sf"/>
</dbReference>
<reference evidence="1 2" key="1">
    <citation type="journal article" date="2019" name="Nat. Ecol. Evol.">
        <title>Megaphylogeny resolves global patterns of mushroom evolution.</title>
        <authorList>
            <person name="Varga T."/>
            <person name="Krizsan K."/>
            <person name="Foldi C."/>
            <person name="Dima B."/>
            <person name="Sanchez-Garcia M."/>
            <person name="Sanchez-Ramirez S."/>
            <person name="Szollosi G.J."/>
            <person name="Szarkandi J.G."/>
            <person name="Papp V."/>
            <person name="Albert L."/>
            <person name="Andreopoulos W."/>
            <person name="Angelini C."/>
            <person name="Antonin V."/>
            <person name="Barry K.W."/>
            <person name="Bougher N.L."/>
            <person name="Buchanan P."/>
            <person name="Buyck B."/>
            <person name="Bense V."/>
            <person name="Catcheside P."/>
            <person name="Chovatia M."/>
            <person name="Cooper J."/>
            <person name="Damon W."/>
            <person name="Desjardin D."/>
            <person name="Finy P."/>
            <person name="Geml J."/>
            <person name="Haridas S."/>
            <person name="Hughes K."/>
            <person name="Justo A."/>
            <person name="Karasinski D."/>
            <person name="Kautmanova I."/>
            <person name="Kiss B."/>
            <person name="Kocsube S."/>
            <person name="Kotiranta H."/>
            <person name="LaButti K.M."/>
            <person name="Lechner B.E."/>
            <person name="Liimatainen K."/>
            <person name="Lipzen A."/>
            <person name="Lukacs Z."/>
            <person name="Mihaltcheva S."/>
            <person name="Morgado L.N."/>
            <person name="Niskanen T."/>
            <person name="Noordeloos M.E."/>
            <person name="Ohm R.A."/>
            <person name="Ortiz-Santana B."/>
            <person name="Ovrebo C."/>
            <person name="Racz N."/>
            <person name="Riley R."/>
            <person name="Savchenko A."/>
            <person name="Shiryaev A."/>
            <person name="Soop K."/>
            <person name="Spirin V."/>
            <person name="Szebenyi C."/>
            <person name="Tomsovsky M."/>
            <person name="Tulloss R.E."/>
            <person name="Uehling J."/>
            <person name="Grigoriev I.V."/>
            <person name="Vagvolgyi C."/>
            <person name="Papp T."/>
            <person name="Martin F.M."/>
            <person name="Miettinen O."/>
            <person name="Hibbett D.S."/>
            <person name="Nagy L.G."/>
        </authorList>
    </citation>
    <scope>NUCLEOTIDE SEQUENCE [LARGE SCALE GENOMIC DNA]</scope>
    <source>
        <strain evidence="1 2">CBS 121175</strain>
    </source>
</reference>
<dbReference type="Proteomes" id="UP000307440">
    <property type="component" value="Unassembled WGS sequence"/>
</dbReference>
<dbReference type="SUPFAM" id="SSF48695">
    <property type="entry name" value="Multiheme cytochromes"/>
    <property type="match status" value="1"/>
</dbReference>
<dbReference type="STRING" id="230819.A0A5C3KM01"/>
<dbReference type="InterPro" id="IPR036280">
    <property type="entry name" value="Multihaem_cyt_sf"/>
</dbReference>
<accession>A0A5C3KM01</accession>
<dbReference type="OrthoDB" id="3199068at2759"/>
<organism evidence="1 2">
    <name type="scientific">Coprinopsis marcescibilis</name>
    <name type="common">Agaric fungus</name>
    <name type="synonym">Psathyrella marcescibilis</name>
    <dbReference type="NCBI Taxonomy" id="230819"/>
    <lineage>
        <taxon>Eukaryota</taxon>
        <taxon>Fungi</taxon>
        <taxon>Dikarya</taxon>
        <taxon>Basidiomycota</taxon>
        <taxon>Agaricomycotina</taxon>
        <taxon>Agaricomycetes</taxon>
        <taxon>Agaricomycetidae</taxon>
        <taxon>Agaricales</taxon>
        <taxon>Agaricineae</taxon>
        <taxon>Psathyrellaceae</taxon>
        <taxon>Coprinopsis</taxon>
    </lineage>
</organism>
<proteinExistence type="predicted"/>